<feature type="domain" description="Helix-turn-helix" evidence="1">
    <location>
        <begin position="10"/>
        <end position="64"/>
    </location>
</feature>
<dbReference type="InterPro" id="IPR036388">
    <property type="entry name" value="WH-like_DNA-bd_sf"/>
</dbReference>
<dbReference type="SUPFAM" id="SSF46955">
    <property type="entry name" value="Putative DNA-binding domain"/>
    <property type="match status" value="1"/>
</dbReference>
<evidence type="ECO:0000313" key="2">
    <source>
        <dbReference type="EMBL" id="MBC6451707.1"/>
    </source>
</evidence>
<reference evidence="2 3" key="1">
    <citation type="submission" date="2020-06" db="EMBL/GenBank/DDBJ databases">
        <title>Actinokineospora xiongansis sp. nov., isolated from soil of Baiyangdian.</title>
        <authorList>
            <person name="Zhang X."/>
        </authorList>
    </citation>
    <scope>NUCLEOTIDE SEQUENCE [LARGE SCALE GENOMIC DNA]</scope>
    <source>
        <strain evidence="2 3">HBU206404</strain>
    </source>
</reference>
<sequence>MINRLIDDRWYTTEELANLLHVDGSTIRRWRTMSPTQGPPFVQVSDRVIMYSAYDVETWLRSRRTDPNSEAA</sequence>
<proteinExistence type="predicted"/>
<name>A0ABR7LGM4_9PSEU</name>
<organism evidence="2 3">
    <name type="scientific">Actinokineospora xionganensis</name>
    <dbReference type="NCBI Taxonomy" id="2684470"/>
    <lineage>
        <taxon>Bacteria</taxon>
        <taxon>Bacillati</taxon>
        <taxon>Actinomycetota</taxon>
        <taxon>Actinomycetes</taxon>
        <taxon>Pseudonocardiales</taxon>
        <taxon>Pseudonocardiaceae</taxon>
        <taxon>Actinokineospora</taxon>
    </lineage>
</organism>
<dbReference type="Proteomes" id="UP000734823">
    <property type="component" value="Unassembled WGS sequence"/>
</dbReference>
<keyword evidence="3" id="KW-1185">Reference proteome</keyword>
<dbReference type="InterPro" id="IPR009061">
    <property type="entry name" value="DNA-bd_dom_put_sf"/>
</dbReference>
<evidence type="ECO:0000313" key="3">
    <source>
        <dbReference type="Proteomes" id="UP000734823"/>
    </source>
</evidence>
<dbReference type="Gene3D" id="1.10.10.10">
    <property type="entry name" value="Winged helix-like DNA-binding domain superfamily/Winged helix DNA-binding domain"/>
    <property type="match status" value="1"/>
</dbReference>
<comment type="caution">
    <text evidence="2">The sequence shown here is derived from an EMBL/GenBank/DDBJ whole genome shotgun (WGS) entry which is preliminary data.</text>
</comment>
<accession>A0ABR7LGM4</accession>
<evidence type="ECO:0000259" key="1">
    <source>
        <dbReference type="Pfam" id="PF12728"/>
    </source>
</evidence>
<dbReference type="Pfam" id="PF12728">
    <property type="entry name" value="HTH_17"/>
    <property type="match status" value="1"/>
</dbReference>
<protein>
    <submittedName>
        <fullName evidence="2">Helix-turn-helix domain-containing protein</fullName>
    </submittedName>
</protein>
<dbReference type="InterPro" id="IPR041657">
    <property type="entry name" value="HTH_17"/>
</dbReference>
<dbReference type="EMBL" id="JABVED010000041">
    <property type="protein sequence ID" value="MBC6451707.1"/>
    <property type="molecule type" value="Genomic_DNA"/>
</dbReference>
<dbReference type="RefSeq" id="WP_187224775.1">
    <property type="nucleotide sequence ID" value="NZ_JABVED010000041.1"/>
</dbReference>
<gene>
    <name evidence="2" type="ORF">GPZ80_31645</name>
</gene>